<dbReference type="EMBL" id="QJKJ01000208">
    <property type="protein sequence ID" value="RDY13736.1"/>
    <property type="molecule type" value="Genomic_DNA"/>
</dbReference>
<reference evidence="2" key="1">
    <citation type="submission" date="2018-05" db="EMBL/GenBank/DDBJ databases">
        <title>Draft genome of Mucuna pruriens seed.</title>
        <authorList>
            <person name="Nnadi N.E."/>
            <person name="Vos R."/>
            <person name="Hasami M.H."/>
            <person name="Devisetty U.K."/>
            <person name="Aguiy J.C."/>
        </authorList>
    </citation>
    <scope>NUCLEOTIDE SEQUENCE [LARGE SCALE GENOMIC DNA]</scope>
    <source>
        <strain evidence="2">JCA_2017</strain>
    </source>
</reference>
<gene>
    <name evidence="2" type="ORF">CR513_01292</name>
</gene>
<evidence type="ECO:0000256" key="1">
    <source>
        <dbReference type="SAM" id="MobiDB-lite"/>
    </source>
</evidence>
<comment type="caution">
    <text evidence="2">The sequence shown here is derived from an EMBL/GenBank/DDBJ whole genome shotgun (WGS) entry which is preliminary data.</text>
</comment>
<name>A0A371IFB4_MUCPR</name>
<accession>A0A371IFB4</accession>
<evidence type="ECO:0000313" key="2">
    <source>
        <dbReference type="EMBL" id="RDY13736.1"/>
    </source>
</evidence>
<dbReference type="Proteomes" id="UP000257109">
    <property type="component" value="Unassembled WGS sequence"/>
</dbReference>
<proteinExistence type="predicted"/>
<feature type="region of interest" description="Disordered" evidence="1">
    <location>
        <begin position="34"/>
        <end position="53"/>
    </location>
</feature>
<dbReference type="AlphaFoldDB" id="A0A371IFB4"/>
<feature type="non-terminal residue" evidence="2">
    <location>
        <position position="1"/>
    </location>
</feature>
<keyword evidence="3" id="KW-1185">Reference proteome</keyword>
<dbReference type="OrthoDB" id="1422241at2759"/>
<evidence type="ECO:0000313" key="3">
    <source>
        <dbReference type="Proteomes" id="UP000257109"/>
    </source>
</evidence>
<organism evidence="2 3">
    <name type="scientific">Mucuna pruriens</name>
    <name type="common">Velvet bean</name>
    <name type="synonym">Dolichos pruriens</name>
    <dbReference type="NCBI Taxonomy" id="157652"/>
    <lineage>
        <taxon>Eukaryota</taxon>
        <taxon>Viridiplantae</taxon>
        <taxon>Streptophyta</taxon>
        <taxon>Embryophyta</taxon>
        <taxon>Tracheophyta</taxon>
        <taxon>Spermatophyta</taxon>
        <taxon>Magnoliopsida</taxon>
        <taxon>eudicotyledons</taxon>
        <taxon>Gunneridae</taxon>
        <taxon>Pentapetalae</taxon>
        <taxon>rosids</taxon>
        <taxon>fabids</taxon>
        <taxon>Fabales</taxon>
        <taxon>Fabaceae</taxon>
        <taxon>Papilionoideae</taxon>
        <taxon>50 kb inversion clade</taxon>
        <taxon>NPAAA clade</taxon>
        <taxon>indigoferoid/millettioid clade</taxon>
        <taxon>Phaseoleae</taxon>
        <taxon>Mucuna</taxon>
    </lineage>
</organism>
<evidence type="ECO:0008006" key="4">
    <source>
        <dbReference type="Google" id="ProtNLM"/>
    </source>
</evidence>
<sequence length="153" mass="16749">MLPRGSDRSSSNTLYDLDHDIELTLQRLRKVRSTIVSTNNSPNSSSNSDNSVSTANNIDSSSYSITPTLSWICLISITGANGEPRSHIEGVGYVGCGVPTMVHRVSAAGADLDPHKYLKEFHVVCSMMRPQGIPEDYIKMKAFPFSLDEAKKD</sequence>
<protein>
    <recommendedName>
        <fullName evidence="4">Retrotransposon gag domain-containing protein</fullName>
    </recommendedName>
</protein>